<comment type="caution">
    <text evidence="1">The sequence shown here is derived from an EMBL/GenBank/DDBJ whole genome shotgun (WGS) entry which is preliminary data.</text>
</comment>
<dbReference type="VEuPathDB" id="VectorBase:HLOH_055586"/>
<dbReference type="AlphaFoldDB" id="A0A9J6GYP8"/>
<reference evidence="1 2" key="1">
    <citation type="journal article" date="2020" name="Cell">
        <title>Large-Scale Comparative Analyses of Tick Genomes Elucidate Their Genetic Diversity and Vector Capacities.</title>
        <authorList>
            <consortium name="Tick Genome and Microbiome Consortium (TIGMIC)"/>
            <person name="Jia N."/>
            <person name="Wang J."/>
            <person name="Shi W."/>
            <person name="Du L."/>
            <person name="Sun Y."/>
            <person name="Zhan W."/>
            <person name="Jiang J.F."/>
            <person name="Wang Q."/>
            <person name="Zhang B."/>
            <person name="Ji P."/>
            <person name="Bell-Sakyi L."/>
            <person name="Cui X.M."/>
            <person name="Yuan T.T."/>
            <person name="Jiang B.G."/>
            <person name="Yang W.F."/>
            <person name="Lam T.T."/>
            <person name="Chang Q.C."/>
            <person name="Ding S.J."/>
            <person name="Wang X.J."/>
            <person name="Zhu J.G."/>
            <person name="Ruan X.D."/>
            <person name="Zhao L."/>
            <person name="Wei J.T."/>
            <person name="Ye R.Z."/>
            <person name="Que T.C."/>
            <person name="Du C.H."/>
            <person name="Zhou Y.H."/>
            <person name="Cheng J.X."/>
            <person name="Dai P.F."/>
            <person name="Guo W.B."/>
            <person name="Han X.H."/>
            <person name="Huang E.J."/>
            <person name="Li L.F."/>
            <person name="Wei W."/>
            <person name="Gao Y.C."/>
            <person name="Liu J.Z."/>
            <person name="Shao H.Z."/>
            <person name="Wang X."/>
            <person name="Wang C.C."/>
            <person name="Yang T.C."/>
            <person name="Huo Q.B."/>
            <person name="Li W."/>
            <person name="Chen H.Y."/>
            <person name="Chen S.E."/>
            <person name="Zhou L.G."/>
            <person name="Ni X.B."/>
            <person name="Tian J.H."/>
            <person name="Sheng Y."/>
            <person name="Liu T."/>
            <person name="Pan Y.S."/>
            <person name="Xia L.Y."/>
            <person name="Li J."/>
            <person name="Zhao F."/>
            <person name="Cao W.C."/>
        </authorList>
    </citation>
    <scope>NUCLEOTIDE SEQUENCE [LARGE SCALE GENOMIC DNA]</scope>
    <source>
        <strain evidence="1">HaeL-2018</strain>
    </source>
</reference>
<gene>
    <name evidence="1" type="ORF">HPB48_018794</name>
</gene>
<keyword evidence="2" id="KW-1185">Reference proteome</keyword>
<dbReference type="Proteomes" id="UP000821853">
    <property type="component" value="Chromosome 8"/>
</dbReference>
<dbReference type="OrthoDB" id="6507106at2759"/>
<protein>
    <submittedName>
        <fullName evidence="1">Uncharacterized protein</fullName>
    </submittedName>
</protein>
<evidence type="ECO:0000313" key="2">
    <source>
        <dbReference type="Proteomes" id="UP000821853"/>
    </source>
</evidence>
<name>A0A9J6GYP8_HAELO</name>
<dbReference type="EMBL" id="JABSTR010000010">
    <property type="protein sequence ID" value="KAH9380597.1"/>
    <property type="molecule type" value="Genomic_DNA"/>
</dbReference>
<organism evidence="1 2">
    <name type="scientific">Haemaphysalis longicornis</name>
    <name type="common">Bush tick</name>
    <dbReference type="NCBI Taxonomy" id="44386"/>
    <lineage>
        <taxon>Eukaryota</taxon>
        <taxon>Metazoa</taxon>
        <taxon>Ecdysozoa</taxon>
        <taxon>Arthropoda</taxon>
        <taxon>Chelicerata</taxon>
        <taxon>Arachnida</taxon>
        <taxon>Acari</taxon>
        <taxon>Parasitiformes</taxon>
        <taxon>Ixodida</taxon>
        <taxon>Ixodoidea</taxon>
        <taxon>Ixodidae</taxon>
        <taxon>Haemaphysalinae</taxon>
        <taxon>Haemaphysalis</taxon>
    </lineage>
</organism>
<proteinExistence type="predicted"/>
<evidence type="ECO:0000313" key="1">
    <source>
        <dbReference type="EMBL" id="KAH9380597.1"/>
    </source>
</evidence>
<sequence>MLVREVPGFTYTESLFFCPLSVPPCFSQKSASSSSKKMVKRTLSKACRYVSLGALCSSPVLLTSYPTEPNMATSHRSSWSAWTEPVTWCHSAQFM</sequence>
<accession>A0A9J6GYP8</accession>